<proteinExistence type="predicted"/>
<dbReference type="RefSeq" id="WP_254296969.1">
    <property type="nucleotide sequence ID" value="NZ_JAMLDX010000027.1"/>
</dbReference>
<protein>
    <submittedName>
        <fullName evidence="1">Uncharacterized protein</fullName>
    </submittedName>
</protein>
<comment type="caution">
    <text evidence="1">The sequence shown here is derived from an EMBL/GenBank/DDBJ whole genome shotgun (WGS) entry which is preliminary data.</text>
</comment>
<organism evidence="1 2">
    <name type="scientific">Sphingomonas tagetis</name>
    <dbReference type="NCBI Taxonomy" id="2949092"/>
    <lineage>
        <taxon>Bacteria</taxon>
        <taxon>Pseudomonadati</taxon>
        <taxon>Pseudomonadota</taxon>
        <taxon>Alphaproteobacteria</taxon>
        <taxon>Sphingomonadales</taxon>
        <taxon>Sphingomonadaceae</taxon>
        <taxon>Sphingomonas</taxon>
    </lineage>
</organism>
<keyword evidence="2" id="KW-1185">Reference proteome</keyword>
<name>A0A9X2KNN3_9SPHN</name>
<accession>A0A9X2KNN3</accession>
<dbReference type="EMBL" id="JAMLDX010000027">
    <property type="protein sequence ID" value="MCP3732972.1"/>
    <property type="molecule type" value="Genomic_DNA"/>
</dbReference>
<dbReference type="AlphaFoldDB" id="A0A9X2KNN3"/>
<evidence type="ECO:0000313" key="2">
    <source>
        <dbReference type="Proteomes" id="UP001139451"/>
    </source>
</evidence>
<evidence type="ECO:0000313" key="1">
    <source>
        <dbReference type="EMBL" id="MCP3732972.1"/>
    </source>
</evidence>
<gene>
    <name evidence="1" type="ORF">M9978_21380</name>
</gene>
<reference evidence="1" key="1">
    <citation type="submission" date="2022-05" db="EMBL/GenBank/DDBJ databases">
        <title>Sphingomonas sp. strain MG17 Genome sequencing and assembly.</title>
        <authorList>
            <person name="Kim I."/>
        </authorList>
    </citation>
    <scope>NUCLEOTIDE SEQUENCE</scope>
    <source>
        <strain evidence="1">MG17</strain>
    </source>
</reference>
<sequence>MAAGEALFDLSGPARAATTALAQNWTNQLIEQIKVLEPGFRYDSVGFPQTLQGQINQLNDLRWMRAAAFMRKGELRPLQVETVRFIQQSADRAYAEGVALQKAGKLRIRLSAQEALGNFVDHQVRRELRAHYRRYRIEAAGTGPVRVNRRENDTAESSYRRPDARVGDIAYDVTLTRKTLKTPQVRGFFMTDFRPSNVIIIRPRQVDGQATYAIKRPEMKR</sequence>
<dbReference type="Proteomes" id="UP001139451">
    <property type="component" value="Unassembled WGS sequence"/>
</dbReference>